<protein>
    <submittedName>
        <fullName evidence="2">Putative nuclease of predicted toxin-antitoxin system</fullName>
    </submittedName>
</protein>
<dbReference type="AlphaFoldDB" id="A0A326RVB6"/>
<evidence type="ECO:0000313" key="2">
    <source>
        <dbReference type="EMBL" id="PZV80856.1"/>
    </source>
</evidence>
<reference evidence="2 3" key="1">
    <citation type="submission" date="2018-06" db="EMBL/GenBank/DDBJ databases">
        <title>Genomic Encyclopedia of Archaeal and Bacterial Type Strains, Phase II (KMG-II): from individual species to whole genera.</title>
        <authorList>
            <person name="Goeker M."/>
        </authorList>
    </citation>
    <scope>NUCLEOTIDE SEQUENCE [LARGE SCALE GENOMIC DNA]</scope>
    <source>
        <strain evidence="2 3">T4</strain>
    </source>
</reference>
<dbReference type="OrthoDB" id="27473at2"/>
<evidence type="ECO:0000259" key="1">
    <source>
        <dbReference type="Pfam" id="PF18480"/>
    </source>
</evidence>
<organism evidence="2 3">
    <name type="scientific">Algoriphagus aquaeductus</name>
    <dbReference type="NCBI Taxonomy" id="475299"/>
    <lineage>
        <taxon>Bacteria</taxon>
        <taxon>Pseudomonadati</taxon>
        <taxon>Bacteroidota</taxon>
        <taxon>Cytophagia</taxon>
        <taxon>Cytophagales</taxon>
        <taxon>Cyclobacteriaceae</taxon>
        <taxon>Algoriphagus</taxon>
    </lineage>
</organism>
<comment type="caution">
    <text evidence="2">The sequence shown here is derived from an EMBL/GenBank/DDBJ whole genome shotgun (WGS) entry which is preliminary data.</text>
</comment>
<sequence>MALLFDQNISFRIVKEILPHFPGSKQLREAGLEGKQDREIWKWAKVNEFVIVTFDSDFVDLSLLFGFPPKVIWLRLGNSSTDRIAKTLLDKKEEINDFLKNEVEGILKVESAF</sequence>
<dbReference type="InterPro" id="IPR041049">
    <property type="entry name" value="DUF5615"/>
</dbReference>
<name>A0A326RVB6_9BACT</name>
<proteinExistence type="predicted"/>
<dbReference type="EMBL" id="QKTX01000011">
    <property type="protein sequence ID" value="PZV80856.1"/>
    <property type="molecule type" value="Genomic_DNA"/>
</dbReference>
<evidence type="ECO:0000313" key="3">
    <source>
        <dbReference type="Proteomes" id="UP000248917"/>
    </source>
</evidence>
<keyword evidence="3" id="KW-1185">Reference proteome</keyword>
<dbReference type="RefSeq" id="WP_111393647.1">
    <property type="nucleotide sequence ID" value="NZ_JBJINY010000026.1"/>
</dbReference>
<accession>A0A326RVB6</accession>
<feature type="domain" description="DUF5615" evidence="1">
    <location>
        <begin position="1"/>
        <end position="107"/>
    </location>
</feature>
<dbReference type="Proteomes" id="UP000248917">
    <property type="component" value="Unassembled WGS sequence"/>
</dbReference>
<gene>
    <name evidence="2" type="ORF">CLV31_11122</name>
</gene>
<dbReference type="Pfam" id="PF18480">
    <property type="entry name" value="DUF5615"/>
    <property type="match status" value="1"/>
</dbReference>